<dbReference type="EMBL" id="BOVK01000040">
    <property type="protein sequence ID" value="GIQ70097.1"/>
    <property type="molecule type" value="Genomic_DNA"/>
</dbReference>
<accession>A0A8J4H336</accession>
<keyword evidence="2" id="KW-1185">Reference proteome</keyword>
<proteinExistence type="predicted"/>
<evidence type="ECO:0000313" key="1">
    <source>
        <dbReference type="EMBL" id="GIQ70097.1"/>
    </source>
</evidence>
<name>A0A8J4H336_9BACL</name>
<organism evidence="1 2">
    <name type="scientific">Xylanibacillus composti</name>
    <dbReference type="NCBI Taxonomy" id="1572762"/>
    <lineage>
        <taxon>Bacteria</taxon>
        <taxon>Bacillati</taxon>
        <taxon>Bacillota</taxon>
        <taxon>Bacilli</taxon>
        <taxon>Bacillales</taxon>
        <taxon>Paenibacillaceae</taxon>
        <taxon>Xylanibacillus</taxon>
    </lineage>
</organism>
<comment type="caution">
    <text evidence="1">The sequence shown here is derived from an EMBL/GenBank/DDBJ whole genome shotgun (WGS) entry which is preliminary data.</text>
</comment>
<gene>
    <name evidence="1" type="ORF">XYCOK13_29210</name>
</gene>
<protein>
    <submittedName>
        <fullName evidence="1">Uncharacterized protein</fullName>
    </submittedName>
</protein>
<dbReference type="AlphaFoldDB" id="A0A8J4H336"/>
<evidence type="ECO:0000313" key="2">
    <source>
        <dbReference type="Proteomes" id="UP000677918"/>
    </source>
</evidence>
<dbReference type="Proteomes" id="UP000677918">
    <property type="component" value="Unassembled WGS sequence"/>
</dbReference>
<sequence>MLEGPSDLAVRMDDSKRKKKAEQGFSFLLNLFFQLSNEDVELRTISFVATLAST</sequence>
<reference evidence="1" key="1">
    <citation type="submission" date="2021-04" db="EMBL/GenBank/DDBJ databases">
        <title>Draft genome sequence of Xylanibacillus composti strain K13.</title>
        <authorList>
            <person name="Uke A."/>
            <person name="Chhe C."/>
            <person name="Baramee S."/>
            <person name="Kosugi A."/>
        </authorList>
    </citation>
    <scope>NUCLEOTIDE SEQUENCE</scope>
    <source>
        <strain evidence="1">K13</strain>
    </source>
</reference>